<dbReference type="Proteomes" id="UP001465755">
    <property type="component" value="Unassembled WGS sequence"/>
</dbReference>
<organism evidence="2 3">
    <name type="scientific">Symbiochloris irregularis</name>
    <dbReference type="NCBI Taxonomy" id="706552"/>
    <lineage>
        <taxon>Eukaryota</taxon>
        <taxon>Viridiplantae</taxon>
        <taxon>Chlorophyta</taxon>
        <taxon>core chlorophytes</taxon>
        <taxon>Trebouxiophyceae</taxon>
        <taxon>Trebouxiales</taxon>
        <taxon>Trebouxiaceae</taxon>
        <taxon>Symbiochloris</taxon>
    </lineage>
</organism>
<gene>
    <name evidence="2" type="ORF">WJX73_000805</name>
</gene>
<feature type="signal peptide" evidence="1">
    <location>
        <begin position="1"/>
        <end position="20"/>
    </location>
</feature>
<sequence length="85" mass="9138">MVRSAFATLLLASACTLAASQTSQQQMSPPQCAKTYISNGKQSYNDIANELFPNAIIPDNSGSGYQDNYFWPEIANANDCANGQV</sequence>
<protein>
    <submittedName>
        <fullName evidence="2">Uncharacterized protein</fullName>
    </submittedName>
</protein>
<evidence type="ECO:0000313" key="3">
    <source>
        <dbReference type="Proteomes" id="UP001465755"/>
    </source>
</evidence>
<evidence type="ECO:0000313" key="2">
    <source>
        <dbReference type="EMBL" id="KAK9796307.1"/>
    </source>
</evidence>
<name>A0AAW1NVM4_9CHLO</name>
<dbReference type="PROSITE" id="PS51257">
    <property type="entry name" value="PROKAR_LIPOPROTEIN"/>
    <property type="match status" value="1"/>
</dbReference>
<comment type="caution">
    <text evidence="2">The sequence shown here is derived from an EMBL/GenBank/DDBJ whole genome shotgun (WGS) entry which is preliminary data.</text>
</comment>
<reference evidence="2 3" key="1">
    <citation type="journal article" date="2024" name="Nat. Commun.">
        <title>Phylogenomics reveals the evolutionary origins of lichenization in chlorophyte algae.</title>
        <authorList>
            <person name="Puginier C."/>
            <person name="Libourel C."/>
            <person name="Otte J."/>
            <person name="Skaloud P."/>
            <person name="Haon M."/>
            <person name="Grisel S."/>
            <person name="Petersen M."/>
            <person name="Berrin J.G."/>
            <person name="Delaux P.M."/>
            <person name="Dal Grande F."/>
            <person name="Keller J."/>
        </authorList>
    </citation>
    <scope>NUCLEOTIDE SEQUENCE [LARGE SCALE GENOMIC DNA]</scope>
    <source>
        <strain evidence="2 3">SAG 2036</strain>
    </source>
</reference>
<keyword evidence="1" id="KW-0732">Signal</keyword>
<proteinExistence type="predicted"/>
<accession>A0AAW1NVM4</accession>
<feature type="chain" id="PRO_5043688102" evidence="1">
    <location>
        <begin position="21"/>
        <end position="85"/>
    </location>
</feature>
<dbReference type="AlphaFoldDB" id="A0AAW1NVM4"/>
<dbReference type="EMBL" id="JALJOQ010000116">
    <property type="protein sequence ID" value="KAK9796307.1"/>
    <property type="molecule type" value="Genomic_DNA"/>
</dbReference>
<keyword evidence="3" id="KW-1185">Reference proteome</keyword>
<evidence type="ECO:0000256" key="1">
    <source>
        <dbReference type="SAM" id="SignalP"/>
    </source>
</evidence>